<evidence type="ECO:0000256" key="1">
    <source>
        <dbReference type="SAM" id="MobiDB-lite"/>
    </source>
</evidence>
<evidence type="ECO:0000313" key="2">
    <source>
        <dbReference type="EMBL" id="TCD70685.1"/>
    </source>
</evidence>
<feature type="region of interest" description="Disordered" evidence="1">
    <location>
        <begin position="11"/>
        <end position="31"/>
    </location>
</feature>
<dbReference type="AlphaFoldDB" id="A0A4R0RVG1"/>
<name>A0A4R0RVG1_9APHY</name>
<comment type="caution">
    <text evidence="2">The sequence shown here is derived from an EMBL/GenBank/DDBJ whole genome shotgun (WGS) entry which is preliminary data.</text>
</comment>
<feature type="compositionally biased region" description="Low complexity" evidence="1">
    <location>
        <begin position="15"/>
        <end position="29"/>
    </location>
</feature>
<accession>A0A4R0RVG1</accession>
<evidence type="ECO:0000313" key="3">
    <source>
        <dbReference type="Proteomes" id="UP000292702"/>
    </source>
</evidence>
<sequence>MTLSALEELEIPTHASSQTPAPSSQPTSQDGGLPAELLYSIICQCIVEYIDHLIGGAMDDPCNPRALIAELSPAEEALNPVAALLHVSHQFRDIVRKVLSQVLDLVIKDNGYLEFAPWRLVGALRRRSFALYSGDRMGLQVALGEIRALNIPECHADGLPSPYNMLFGHIEALVLAAFEEDQQMPEDVEIILDDTACDLTKIFSHLPLLKTAMFSPLRRRVGLFLWSCQVALKIAERLRGVSDIVVLGYKMNIIPVDPKSAAAERAREVQLSFYEALIEFLEGLRDAFHPNAEYERLIEQWGYFPSDVISPVPLTIAFHGLTWLETLASLDKQYPSSNNIPELIRDAFFTLHPHFIRVRERQATLELMPTLRAIRQT</sequence>
<keyword evidence="3" id="KW-1185">Reference proteome</keyword>
<protein>
    <submittedName>
        <fullName evidence="2">Uncharacterized protein</fullName>
    </submittedName>
</protein>
<reference evidence="2 3" key="1">
    <citation type="submission" date="2018-11" db="EMBL/GenBank/DDBJ databases">
        <title>Genome assembly of Steccherinum ochraceum LE-BIN_3174, the white-rot fungus of the Steccherinaceae family (The Residual Polyporoid clade, Polyporales, Basidiomycota).</title>
        <authorList>
            <person name="Fedorova T.V."/>
            <person name="Glazunova O.A."/>
            <person name="Landesman E.O."/>
            <person name="Moiseenko K.V."/>
            <person name="Psurtseva N.V."/>
            <person name="Savinova O.S."/>
            <person name="Shakhova N.V."/>
            <person name="Tyazhelova T.V."/>
            <person name="Vasina D.V."/>
        </authorList>
    </citation>
    <scope>NUCLEOTIDE SEQUENCE [LARGE SCALE GENOMIC DNA]</scope>
    <source>
        <strain evidence="2 3">LE-BIN_3174</strain>
    </source>
</reference>
<gene>
    <name evidence="2" type="ORF">EIP91_002060</name>
</gene>
<dbReference type="EMBL" id="RWJN01000016">
    <property type="protein sequence ID" value="TCD70685.1"/>
    <property type="molecule type" value="Genomic_DNA"/>
</dbReference>
<proteinExistence type="predicted"/>
<dbReference type="Proteomes" id="UP000292702">
    <property type="component" value="Unassembled WGS sequence"/>
</dbReference>
<organism evidence="2 3">
    <name type="scientific">Steccherinum ochraceum</name>
    <dbReference type="NCBI Taxonomy" id="92696"/>
    <lineage>
        <taxon>Eukaryota</taxon>
        <taxon>Fungi</taxon>
        <taxon>Dikarya</taxon>
        <taxon>Basidiomycota</taxon>
        <taxon>Agaricomycotina</taxon>
        <taxon>Agaricomycetes</taxon>
        <taxon>Polyporales</taxon>
        <taxon>Steccherinaceae</taxon>
        <taxon>Steccherinum</taxon>
    </lineage>
</organism>